<proteinExistence type="inferred from homology"/>
<keyword evidence="12" id="KW-1133">Transmembrane helix</keyword>
<keyword evidence="6 9" id="KW-0862">Zinc</keyword>
<feature type="transmembrane region" description="Helical" evidence="12">
    <location>
        <begin position="56"/>
        <end position="77"/>
    </location>
</feature>
<comment type="cofactor">
    <cofactor evidence="9">
        <name>Mg(2+)</name>
        <dbReference type="ChEBI" id="CHEBI:18420"/>
    </cofactor>
    <text evidence="9">Binds 1 Mg(2+) ion.</text>
</comment>
<feature type="binding site" evidence="9">
    <location>
        <position position="414"/>
    </location>
    <ligand>
        <name>Zn(2+)</name>
        <dbReference type="ChEBI" id="CHEBI:29105"/>
        <label>2</label>
    </ligand>
</feature>
<evidence type="ECO:0000256" key="5">
    <source>
        <dbReference type="ARBA" id="ARBA00022801"/>
    </source>
</evidence>
<dbReference type="Gene3D" id="1.10.60.40">
    <property type="match status" value="1"/>
</dbReference>
<feature type="binding site" evidence="9">
    <location>
        <position position="213"/>
    </location>
    <ligand>
        <name>Mg(2+)</name>
        <dbReference type="ChEBI" id="CHEBI:18420"/>
    </ligand>
</feature>
<reference evidence="13" key="1">
    <citation type="submission" date="2020-12" db="EMBL/GenBank/DDBJ databases">
        <title>Metabolic potential, ecology and presence of endohyphal bacteria is reflected in genomic diversity of Mucoromycotina.</title>
        <authorList>
            <person name="Muszewska A."/>
            <person name="Okrasinska A."/>
            <person name="Steczkiewicz K."/>
            <person name="Drgas O."/>
            <person name="Orlowska M."/>
            <person name="Perlinska-Lenart U."/>
            <person name="Aleksandrzak-Piekarczyk T."/>
            <person name="Szatraj K."/>
            <person name="Zielenkiewicz U."/>
            <person name="Pilsyk S."/>
            <person name="Malc E."/>
            <person name="Mieczkowski P."/>
            <person name="Kruszewska J.S."/>
            <person name="Biernat P."/>
            <person name="Pawlowska J."/>
        </authorList>
    </citation>
    <scope>NUCLEOTIDE SEQUENCE</scope>
    <source>
        <strain evidence="13">WA0000051536</strain>
    </source>
</reference>
<organism evidence="13 14">
    <name type="scientific">Umbelopsis vinacea</name>
    <dbReference type="NCBI Taxonomy" id="44442"/>
    <lineage>
        <taxon>Eukaryota</taxon>
        <taxon>Fungi</taxon>
        <taxon>Fungi incertae sedis</taxon>
        <taxon>Mucoromycota</taxon>
        <taxon>Mucoromycotina</taxon>
        <taxon>Umbelopsidomycetes</taxon>
        <taxon>Umbelopsidales</taxon>
        <taxon>Umbelopsidaceae</taxon>
        <taxon>Umbelopsis</taxon>
    </lineage>
</organism>
<evidence type="ECO:0000256" key="2">
    <source>
        <dbReference type="ARBA" id="ARBA00012647"/>
    </source>
</evidence>
<keyword evidence="12" id="KW-0472">Membrane</keyword>
<dbReference type="SMART" id="SM00098">
    <property type="entry name" value="alkPPc"/>
    <property type="match status" value="1"/>
</dbReference>
<dbReference type="InterPro" id="IPR018299">
    <property type="entry name" value="Alkaline_phosphatase_AS"/>
</dbReference>
<dbReference type="AlphaFoldDB" id="A0A8H7PWU1"/>
<dbReference type="InterPro" id="IPR017850">
    <property type="entry name" value="Alkaline_phosphatase_core_sf"/>
</dbReference>
<keyword evidence="7 9" id="KW-0460">Magnesium</keyword>
<sequence length="605" mass="66818">MSASSSHSEPVATFHTLVEMSEPLLRPSDEEQDELIYDYHDADYSKNTNSMVSKRFASIAAAACLLMFSAVGIATAFTHSTFGKQTSFHAPSVSDFQNGSDVPRRNVIMMISDGFGPASETYARTYFQYINKLPFDHMMPLDTIHVGQSRTRSASSLVTDSAAGATAFSCAMKSYNGAIAVNVDKEPCGTVLESAKLHHNMLTGLVATSRITHATPASFSAHVVDRDMEDQIANQQIGDNPLGRTVDLMLGGGICHFLPNTTEGSCRSDDVDLWNVSTKKYGWKTVFRDRQEFDKLSNTADVLPLIGLFTPDHMSYEIDRSNDTEPSLLEMSQKALGILKAATADSDNGFFLMIEGSRIDMAAHSSPYSTFFPPQYRNDAPAHLKDIYAYHDTVDMVKKFVEENPGTILISTSDHETGGFTLARQVSSAYPEYLWYPDVISRVKNSTVVLANAIHALKDTSNVEEQRVVAEQVVTEGLGITDATDEEMEFLLSNPSRSALDHFLADMVSIRAQLGWTTHGHSGVDVNLYAYGVDADLLRGSHENTNIGSFIEHFLNLDLNQITERLNKDNASFHISTMTDAQKTVFTDHLDHYHHDESNLIHPSH</sequence>
<feature type="binding site" evidence="9">
    <location>
        <position position="113"/>
    </location>
    <ligand>
        <name>Mg(2+)</name>
        <dbReference type="ChEBI" id="CHEBI:18420"/>
    </ligand>
</feature>
<keyword evidence="4 9" id="KW-0479">Metal-binding</keyword>
<evidence type="ECO:0000256" key="4">
    <source>
        <dbReference type="ARBA" id="ARBA00022723"/>
    </source>
</evidence>
<dbReference type="Proteomes" id="UP000612746">
    <property type="component" value="Unassembled WGS sequence"/>
</dbReference>
<keyword evidence="3" id="KW-0597">Phosphoprotein</keyword>
<dbReference type="GO" id="GO:0000329">
    <property type="term" value="C:fungal-type vacuole membrane"/>
    <property type="evidence" value="ECO:0007669"/>
    <property type="project" value="TreeGrafter"/>
</dbReference>
<name>A0A8H7PWU1_9FUNG</name>
<feature type="binding site" evidence="9">
    <location>
        <position position="364"/>
    </location>
    <ligand>
        <name>Zn(2+)</name>
        <dbReference type="ChEBI" id="CHEBI:29105"/>
        <label>2</label>
    </ligand>
</feature>
<keyword evidence="14" id="KW-1185">Reference proteome</keyword>
<comment type="cofactor">
    <cofactor evidence="9">
        <name>Zn(2+)</name>
        <dbReference type="ChEBI" id="CHEBI:29105"/>
    </cofactor>
    <text evidence="9">Binds 2 Zn(2+) ions.</text>
</comment>
<keyword evidence="5 11" id="KW-0378">Hydrolase</keyword>
<feature type="binding site" evidence="9">
    <location>
        <position position="521"/>
    </location>
    <ligand>
        <name>Zn(2+)</name>
        <dbReference type="ChEBI" id="CHEBI:29105"/>
        <label>2</label>
    </ligand>
</feature>
<feature type="binding site" evidence="9">
    <location>
        <position position="113"/>
    </location>
    <ligand>
        <name>Zn(2+)</name>
        <dbReference type="ChEBI" id="CHEBI:29105"/>
        <label>2</label>
    </ligand>
</feature>
<evidence type="ECO:0000256" key="10">
    <source>
        <dbReference type="RuleBase" id="RU003946"/>
    </source>
</evidence>
<dbReference type="Pfam" id="PF00245">
    <property type="entry name" value="Alk_phosphatase"/>
    <property type="match status" value="1"/>
</dbReference>
<evidence type="ECO:0000313" key="13">
    <source>
        <dbReference type="EMBL" id="KAG2181556.1"/>
    </source>
</evidence>
<feature type="binding site" evidence="9">
    <location>
        <position position="360"/>
    </location>
    <ligand>
        <name>Zn(2+)</name>
        <dbReference type="ChEBI" id="CHEBI:29105"/>
        <label>2</label>
    </ligand>
</feature>
<dbReference type="EMBL" id="JAEPRA010000008">
    <property type="protein sequence ID" value="KAG2181556.1"/>
    <property type="molecule type" value="Genomic_DNA"/>
</dbReference>
<dbReference type="PANTHER" id="PTHR11596:SF5">
    <property type="entry name" value="ALKALINE PHOSPHATASE"/>
    <property type="match status" value="1"/>
</dbReference>
<evidence type="ECO:0000256" key="1">
    <source>
        <dbReference type="ARBA" id="ARBA00005984"/>
    </source>
</evidence>
<evidence type="ECO:0000256" key="12">
    <source>
        <dbReference type="SAM" id="Phobius"/>
    </source>
</evidence>
<comment type="catalytic activity">
    <reaction evidence="11">
        <text>a phosphate monoester + H2O = an alcohol + phosphate</text>
        <dbReference type="Rhea" id="RHEA:15017"/>
        <dbReference type="ChEBI" id="CHEBI:15377"/>
        <dbReference type="ChEBI" id="CHEBI:30879"/>
        <dbReference type="ChEBI" id="CHEBI:43474"/>
        <dbReference type="ChEBI" id="CHEBI:67140"/>
        <dbReference type="EC" id="3.1.3.1"/>
    </reaction>
</comment>
<dbReference type="SUPFAM" id="SSF53649">
    <property type="entry name" value="Alkaline phosphatase-like"/>
    <property type="match status" value="1"/>
</dbReference>
<dbReference type="PROSITE" id="PS00123">
    <property type="entry name" value="ALKALINE_PHOSPHATASE"/>
    <property type="match status" value="1"/>
</dbReference>
<evidence type="ECO:0000313" key="14">
    <source>
        <dbReference type="Proteomes" id="UP000612746"/>
    </source>
</evidence>
<protein>
    <recommendedName>
        <fullName evidence="2 11">Alkaline phosphatase</fullName>
        <ecNumber evidence="2 11">3.1.3.1</ecNumber>
    </recommendedName>
</protein>
<evidence type="ECO:0000256" key="7">
    <source>
        <dbReference type="ARBA" id="ARBA00022842"/>
    </source>
</evidence>
<dbReference type="OrthoDB" id="7392499at2759"/>
<feature type="binding site" evidence="9">
    <location>
        <position position="215"/>
    </location>
    <ligand>
        <name>Mg(2+)</name>
        <dbReference type="ChEBI" id="CHEBI:18420"/>
    </ligand>
</feature>
<keyword evidence="12" id="KW-0812">Transmembrane</keyword>
<feature type="active site" description="Phosphoserine intermediate" evidence="8">
    <location>
        <position position="161"/>
    </location>
</feature>
<dbReference type="Gene3D" id="3.40.720.10">
    <property type="entry name" value="Alkaline Phosphatase, subunit A"/>
    <property type="match status" value="1"/>
</dbReference>
<dbReference type="PANTHER" id="PTHR11596">
    <property type="entry name" value="ALKALINE PHOSPHATASE"/>
    <property type="match status" value="1"/>
</dbReference>
<dbReference type="PRINTS" id="PR00113">
    <property type="entry name" value="ALKPHPHTASE"/>
</dbReference>
<evidence type="ECO:0000256" key="11">
    <source>
        <dbReference type="RuleBase" id="RU003947"/>
    </source>
</evidence>
<evidence type="ECO:0000256" key="8">
    <source>
        <dbReference type="PIRSR" id="PIRSR601952-1"/>
    </source>
</evidence>
<evidence type="ECO:0000256" key="3">
    <source>
        <dbReference type="ARBA" id="ARBA00022553"/>
    </source>
</evidence>
<comment type="caution">
    <text evidence="13">The sequence shown here is derived from an EMBL/GenBank/DDBJ whole genome shotgun (WGS) entry which is preliminary data.</text>
</comment>
<comment type="similarity">
    <text evidence="1 10">Belongs to the alkaline phosphatase family.</text>
</comment>
<dbReference type="EC" id="3.1.3.1" evidence="2 11"/>
<evidence type="ECO:0000256" key="9">
    <source>
        <dbReference type="PIRSR" id="PIRSR601952-2"/>
    </source>
</evidence>
<dbReference type="CDD" id="cd16012">
    <property type="entry name" value="ALP"/>
    <property type="match status" value="1"/>
</dbReference>
<dbReference type="GO" id="GO:0046872">
    <property type="term" value="F:metal ion binding"/>
    <property type="evidence" value="ECO:0007669"/>
    <property type="project" value="UniProtKB-KW"/>
</dbReference>
<feature type="binding site" evidence="9">
    <location>
        <position position="415"/>
    </location>
    <ligand>
        <name>Zn(2+)</name>
        <dbReference type="ChEBI" id="CHEBI:29105"/>
        <label>2</label>
    </ligand>
</feature>
<dbReference type="InterPro" id="IPR001952">
    <property type="entry name" value="Alkaline_phosphatase"/>
</dbReference>
<dbReference type="GO" id="GO:0004035">
    <property type="term" value="F:alkaline phosphatase activity"/>
    <property type="evidence" value="ECO:0007669"/>
    <property type="project" value="UniProtKB-EC"/>
</dbReference>
<feature type="binding site" evidence="9">
    <location>
        <position position="355"/>
    </location>
    <ligand>
        <name>Mg(2+)</name>
        <dbReference type="ChEBI" id="CHEBI:18420"/>
    </ligand>
</feature>
<evidence type="ECO:0000256" key="6">
    <source>
        <dbReference type="ARBA" id="ARBA00022833"/>
    </source>
</evidence>
<accession>A0A8H7PWU1</accession>
<gene>
    <name evidence="13" type="ORF">INT44_008371</name>
</gene>